<dbReference type="Pfam" id="PF06486">
    <property type="entry name" value="DUF1093"/>
    <property type="match status" value="1"/>
</dbReference>
<dbReference type="NCBIfam" id="TIGR01655">
    <property type="entry name" value="yxeA_fam"/>
    <property type="match status" value="1"/>
</dbReference>
<evidence type="ECO:0008006" key="3">
    <source>
        <dbReference type="Google" id="ProtNLM"/>
    </source>
</evidence>
<keyword evidence="2" id="KW-1185">Reference proteome</keyword>
<dbReference type="OrthoDB" id="2199916at2"/>
<accession>S1NX72</accession>
<dbReference type="Gene3D" id="2.40.50.480">
    <property type="match status" value="1"/>
</dbReference>
<gene>
    <name evidence="1" type="ORF">OMK_00423</name>
</gene>
<sequence length="125" mass="13777">MLKRLIKGAVGVTLILGVLIGGALIFSDDASGEFAQTIDRMNPFVKEGNIYVKTTQPKDVNDYGTAHYRQVAADEEGNKRTIEFSGMSKLKQGHYLKLENKGAFVKKYEEISKNEIPKAALAVID</sequence>
<name>S1NX72_9ENTE</name>
<organism evidence="1 2">
    <name type="scientific">Enterococcus dispar ATCC 51266</name>
    <dbReference type="NCBI Taxonomy" id="1139219"/>
    <lineage>
        <taxon>Bacteria</taxon>
        <taxon>Bacillati</taxon>
        <taxon>Bacillota</taxon>
        <taxon>Bacilli</taxon>
        <taxon>Lactobacillales</taxon>
        <taxon>Enterococcaceae</taxon>
        <taxon>Enterococcus</taxon>
    </lineage>
</organism>
<dbReference type="RefSeq" id="WP_016171647.1">
    <property type="nucleotide sequence ID" value="NZ_ASWK01000001.1"/>
</dbReference>
<dbReference type="eggNOG" id="COG5294">
    <property type="taxonomic scope" value="Bacteria"/>
</dbReference>
<dbReference type="PANTHER" id="PTHR36433:SF2">
    <property type="entry name" value="YXEA FAMILY PROTEIN"/>
    <property type="match status" value="1"/>
</dbReference>
<dbReference type="PANTHER" id="PTHR36433">
    <property type="entry name" value="HYPOTHETICAL CYTOSOLIC PROTEIN"/>
    <property type="match status" value="1"/>
</dbReference>
<dbReference type="HOGENOM" id="CLU_126418_3_2_9"/>
<proteinExistence type="predicted"/>
<reference evidence="1 2" key="1">
    <citation type="submission" date="2013-03" db="EMBL/GenBank/DDBJ databases">
        <title>The Genome Sequence of Enterococcus dispar ATCC_51266 (Illumina only assembly).</title>
        <authorList>
            <consortium name="The Broad Institute Genomics Platform"/>
            <consortium name="The Broad Institute Genome Sequencing Center for Infectious Disease"/>
            <person name="Earl A."/>
            <person name="Russ C."/>
            <person name="Gilmore M."/>
            <person name="Surin D."/>
            <person name="Walker B."/>
            <person name="Young S."/>
            <person name="Zeng Q."/>
            <person name="Gargeya S."/>
            <person name="Fitzgerald M."/>
            <person name="Haas B."/>
            <person name="Abouelleil A."/>
            <person name="Allen A.W."/>
            <person name="Alvarado L."/>
            <person name="Arachchi H.M."/>
            <person name="Berlin A.M."/>
            <person name="Chapman S.B."/>
            <person name="Gainer-Dewar J."/>
            <person name="Goldberg J."/>
            <person name="Griggs A."/>
            <person name="Gujja S."/>
            <person name="Hansen M."/>
            <person name="Howarth C."/>
            <person name="Imamovic A."/>
            <person name="Ireland A."/>
            <person name="Larimer J."/>
            <person name="McCowan C."/>
            <person name="Murphy C."/>
            <person name="Pearson M."/>
            <person name="Poon T.W."/>
            <person name="Priest M."/>
            <person name="Roberts A."/>
            <person name="Saif S."/>
            <person name="Shea T."/>
            <person name="Sisk P."/>
            <person name="Sykes S."/>
            <person name="Wortman J."/>
            <person name="Nusbaum C."/>
            <person name="Birren B."/>
        </authorList>
    </citation>
    <scope>NUCLEOTIDE SEQUENCE [LARGE SCALE GENOMIC DNA]</scope>
    <source>
        <strain evidence="1 2">ATCC 51266</strain>
    </source>
</reference>
<evidence type="ECO:0000313" key="2">
    <source>
        <dbReference type="Proteomes" id="UP000014127"/>
    </source>
</evidence>
<evidence type="ECO:0000313" key="1">
    <source>
        <dbReference type="EMBL" id="EOT43088.1"/>
    </source>
</evidence>
<dbReference type="InterPro" id="IPR006542">
    <property type="entry name" value="DUF1093"/>
</dbReference>
<comment type="caution">
    <text evidence="1">The sequence shown here is derived from an EMBL/GenBank/DDBJ whole genome shotgun (WGS) entry which is preliminary data.</text>
</comment>
<protein>
    <recommendedName>
        <fullName evidence="3">YxeA family protein</fullName>
    </recommendedName>
</protein>
<dbReference type="SUPFAM" id="SSF159121">
    <property type="entry name" value="BC4932-like"/>
    <property type="match status" value="1"/>
</dbReference>
<dbReference type="Proteomes" id="UP000014127">
    <property type="component" value="Unassembled WGS sequence"/>
</dbReference>
<dbReference type="EMBL" id="AHYR01000003">
    <property type="protein sequence ID" value="EOT43088.1"/>
    <property type="molecule type" value="Genomic_DNA"/>
</dbReference>
<dbReference type="InterPro" id="IPR036166">
    <property type="entry name" value="YxeA-like_sf"/>
</dbReference>
<dbReference type="AlphaFoldDB" id="S1NX72"/>
<dbReference type="STRING" id="44009.RV01_GL000626"/>
<dbReference type="PATRIC" id="fig|1139219.3.peg.410"/>